<accession>Q159R6</accession>
<evidence type="ECO:0000313" key="1">
    <source>
        <dbReference type="EMBL" id="ABG22913.1"/>
    </source>
</evidence>
<sequence length="103" mass="11662">MLHIYNLIISEVSTALVRTYPIQASYTCSLKTIISAIHTRSFHTKSNLSWHTVPTQSRVNRQLRRVSFCRSIYHVQRRKRGDVDGGVANLTSQNSYAAKAGKV</sequence>
<reference evidence="1" key="1">
    <citation type="journal article" date="2007" name="Virus Genes">
        <title>Polymorphisms in the repeat long regions of oncogenic and attenuated pathotypes of Marek's disease virus 1.</title>
        <authorList>
            <person name="Spatz S.J."/>
            <person name="Silva R.F."/>
        </authorList>
    </citation>
    <scope>NUCLEOTIDE SEQUENCE</scope>
    <source>
        <strain evidence="1">JM/102W</strain>
    </source>
</reference>
<organism evidence="1">
    <name type="scientific">Gallid alphaherpesvirus 2</name>
    <dbReference type="NCBI Taxonomy" id="10390"/>
    <lineage>
        <taxon>Viruses</taxon>
        <taxon>Duplodnaviria</taxon>
        <taxon>Heunggongvirae</taxon>
        <taxon>Peploviricota</taxon>
        <taxon>Herviviricetes</taxon>
        <taxon>Herpesvirales</taxon>
        <taxon>Orthoherpesviridae</taxon>
        <taxon>Alphaherpesvirinae</taxon>
        <taxon>Mardivirus</taxon>
        <taxon>Mardivirus gallidalpha2</taxon>
    </lineage>
</organism>
<dbReference type="EMBL" id="DQ534539">
    <property type="protein sequence ID" value="ABG22913.1"/>
    <property type="molecule type" value="Genomic_DNA"/>
</dbReference>
<proteinExistence type="predicted"/>
<gene>
    <name evidence="1" type="ORF">MDV075.4</name>
</gene>
<protein>
    <submittedName>
        <fullName evidence="1">Uncharacterized protein</fullName>
    </submittedName>
</protein>
<name>Q159R6_9ALPH</name>